<evidence type="ECO:0000313" key="2">
    <source>
        <dbReference type="Proteomes" id="UP000078148"/>
    </source>
</evidence>
<dbReference type="AlphaFoldDB" id="A0A172ZDA2"/>
<protein>
    <submittedName>
        <fullName evidence="1">Transcription initiation factor TFIID</fullName>
    </submittedName>
</protein>
<name>A0A172ZDA2_9BACL</name>
<organism evidence="1 2">
    <name type="scientific">Paenibacillus bovis</name>
    <dbReference type="NCBI Taxonomy" id="1616788"/>
    <lineage>
        <taxon>Bacteria</taxon>
        <taxon>Bacillati</taxon>
        <taxon>Bacillota</taxon>
        <taxon>Bacilli</taxon>
        <taxon>Bacillales</taxon>
        <taxon>Paenibacillaceae</taxon>
        <taxon>Paenibacillus</taxon>
    </lineage>
</organism>
<keyword evidence="1" id="KW-0648">Protein biosynthesis</keyword>
<keyword evidence="1" id="KW-0396">Initiation factor</keyword>
<sequence>MDVRLRQFAEAYAAAEEKTAGQGDGRSSIHYPAVFLFIGDHVRDAAAHIRSVNAQKWDNGAGVMYVEVLPESAAGSSSRSPEADDPQQILSYLSLPEVASGKKMQRPDWSEHFRQDGRHLLELNRAFRQAARRLADFGRMYSSFDRLHLSVVTRVEDPMNILVPQIALLARSILGQSFKSVQMDLYALIHEGEQEENFGYANSAGVAFLQELEQMQREDYSLSAPLQRTEDGLSVMVNHMAAPLFELAYILSDRNERGVAVNGGVNSNYDMICRISLLKNRQRPDNGSDAAFSGSDYNNTAFKNNIRNADGSQGLVSAGYARVRRPDLAIALTVLEHFFLGIVQRMKHEPSLSAYEREQLLGMDELSMDSRLERLIPDEARLEDMNSLMTRSVSFSSLKSMSLREAEYALFEKGGDMFFRDNYEQETERRLTEWDAVQEFKRIVAEQMSEHKDVHFYQLAAWSDEAGNSSLWQVLRSRIRDLNIAVEQAQLELEQWYSSRADELSFQKMPFMDKHNVRNLTRALIQAIYPHRLHILRLQTRLRLYRSWEEQLASLHRGSMELVRRMDQIGQDLHTAATESIRIADDYIGQNIADYYSRMTAEVMQEIEDKRGENAFFEERSMGDITSLLEQGSAALIERLITVCRQELLPSQALSQTFEQELLQRANVTIDYANKQALSQEDLFKELYRTLEDRATIHIRLLDYTHKHRYEEKYMFGNANGEFVRYAAGVDHTTRIYKTGFIHEDRTSGVEKLNLMGGFGITDLIYYRNGKTYYDTYVENGYTFHTEESGLNKINHA</sequence>
<dbReference type="EMBL" id="CP013023">
    <property type="protein sequence ID" value="ANF95332.1"/>
    <property type="molecule type" value="Genomic_DNA"/>
</dbReference>
<dbReference type="RefSeq" id="WP_060532165.1">
    <property type="nucleotide sequence ID" value="NZ_CP013023.1"/>
</dbReference>
<reference evidence="2" key="1">
    <citation type="submission" date="2015-10" db="EMBL/GenBank/DDBJ databases">
        <title>Genome of Paenibacillus bovis sp. nov.</title>
        <authorList>
            <person name="Wu Z."/>
            <person name="Gao C."/>
            <person name="Liu Z."/>
            <person name="Zheng H."/>
        </authorList>
    </citation>
    <scope>NUCLEOTIDE SEQUENCE [LARGE SCALE GENOMIC DNA]</scope>
    <source>
        <strain evidence="2">BD3526</strain>
    </source>
</reference>
<dbReference type="STRING" id="1616788.AR543_04405"/>
<dbReference type="KEGG" id="pbv:AR543_04405"/>
<dbReference type="GO" id="GO:0003743">
    <property type="term" value="F:translation initiation factor activity"/>
    <property type="evidence" value="ECO:0007669"/>
    <property type="project" value="UniProtKB-KW"/>
</dbReference>
<dbReference type="OrthoDB" id="1871252at2"/>
<gene>
    <name evidence="1" type="ORF">AR543_04405</name>
</gene>
<reference evidence="1 2" key="2">
    <citation type="journal article" date="2016" name="Int. J. Syst. Evol. Microbiol.">
        <title>Paenibacillus bovis sp. nov., isolated from raw yak (Bos grunniens) milk.</title>
        <authorList>
            <person name="Gao C."/>
            <person name="Han J."/>
            <person name="Liu Z."/>
            <person name="Xu X."/>
            <person name="Hang F."/>
            <person name="Wu Z."/>
        </authorList>
    </citation>
    <scope>NUCLEOTIDE SEQUENCE [LARGE SCALE GENOMIC DNA]</scope>
    <source>
        <strain evidence="1 2">BD3526</strain>
    </source>
</reference>
<dbReference type="Proteomes" id="UP000078148">
    <property type="component" value="Chromosome"/>
</dbReference>
<proteinExistence type="predicted"/>
<keyword evidence="2" id="KW-1185">Reference proteome</keyword>
<accession>A0A172ZDA2</accession>
<evidence type="ECO:0000313" key="1">
    <source>
        <dbReference type="EMBL" id="ANF95332.1"/>
    </source>
</evidence>